<reference evidence="3" key="2">
    <citation type="submission" date="2019-10" db="EMBL/GenBank/DDBJ databases">
        <authorList>
            <consortium name="NCBI Genome Project"/>
        </authorList>
    </citation>
    <scope>NUCLEOTIDE SEQUENCE</scope>
    <source>
        <strain evidence="3">NI907</strain>
    </source>
</reference>
<proteinExistence type="predicted"/>
<dbReference type="Proteomes" id="UP000515153">
    <property type="component" value="Chromosome VII"/>
</dbReference>
<dbReference type="AlphaFoldDB" id="A0A6P8AXA9"/>
<reference evidence="3" key="3">
    <citation type="submission" date="2025-08" db="UniProtKB">
        <authorList>
            <consortium name="RefSeq"/>
        </authorList>
    </citation>
    <scope>IDENTIFICATION</scope>
    <source>
        <strain evidence="3">NI907</strain>
    </source>
</reference>
<name>A0A6P8AXA9_PYRGI</name>
<gene>
    <name evidence="3" type="ORF">PgNI_10700</name>
</gene>
<reference evidence="2 3" key="1">
    <citation type="journal article" date="2019" name="Mol. Biol. Evol.">
        <title>Blast fungal genomes show frequent chromosomal changes, gene gains and losses, and effector gene turnover.</title>
        <authorList>
            <person name="Gomez Luciano L.B."/>
            <person name="Jason Tsai I."/>
            <person name="Chuma I."/>
            <person name="Tosa Y."/>
            <person name="Chen Y.H."/>
            <person name="Li J.Y."/>
            <person name="Li M.Y."/>
            <person name="Jade Lu M.Y."/>
            <person name="Nakayashiki H."/>
            <person name="Li W.H."/>
        </authorList>
    </citation>
    <scope>NUCLEOTIDE SEQUENCE [LARGE SCALE GENOMIC DNA]</scope>
    <source>
        <strain evidence="2 3">NI907</strain>
    </source>
</reference>
<dbReference type="KEGG" id="pgri:PgNI_10700"/>
<sequence>MPWGKSRKRSMDVADDGWSPISWAARCIEDEDTVGIKSEDCDFSKTIKLLIDNGADTSVRRTIYDKNFEAHEVGPWELAQRTGHSPEVLELLKPSSSSGSGTEVPKQPSGDLSSSPGIRSAAKSEANPNSTKLHRPKLGRWKSGMEDCQICYAAIYGMVYKCQSPKCIHYYVSNKCLGSVRLFHKPELLEGSEYNEVEAHGFVDLKDREVPDVLDTDSEDWSLSSEDD</sequence>
<dbReference type="OrthoDB" id="5243355at2759"/>
<keyword evidence="2" id="KW-1185">Reference proteome</keyword>
<protein>
    <submittedName>
        <fullName evidence="3">Uncharacterized protein</fullName>
    </submittedName>
</protein>
<evidence type="ECO:0000313" key="2">
    <source>
        <dbReference type="Proteomes" id="UP000515153"/>
    </source>
</evidence>
<organism evidence="2 3">
    <name type="scientific">Pyricularia grisea</name>
    <name type="common">Crabgrass-specific blast fungus</name>
    <name type="synonym">Magnaporthe grisea</name>
    <dbReference type="NCBI Taxonomy" id="148305"/>
    <lineage>
        <taxon>Eukaryota</taxon>
        <taxon>Fungi</taxon>
        <taxon>Dikarya</taxon>
        <taxon>Ascomycota</taxon>
        <taxon>Pezizomycotina</taxon>
        <taxon>Sordariomycetes</taxon>
        <taxon>Sordariomycetidae</taxon>
        <taxon>Magnaporthales</taxon>
        <taxon>Pyriculariaceae</taxon>
        <taxon>Pyricularia</taxon>
    </lineage>
</organism>
<dbReference type="GeneID" id="41965579"/>
<accession>A0A6P8AXA9</accession>
<evidence type="ECO:0000313" key="3">
    <source>
        <dbReference type="RefSeq" id="XP_030979504.1"/>
    </source>
</evidence>
<dbReference type="RefSeq" id="XP_030979504.1">
    <property type="nucleotide sequence ID" value="XM_031130673.1"/>
</dbReference>
<evidence type="ECO:0000256" key="1">
    <source>
        <dbReference type="SAM" id="MobiDB-lite"/>
    </source>
</evidence>
<feature type="region of interest" description="Disordered" evidence="1">
    <location>
        <begin position="91"/>
        <end position="138"/>
    </location>
</feature>